<keyword evidence="1" id="KW-1185">Reference proteome</keyword>
<dbReference type="WBParaSite" id="SPAL_0001264125.1">
    <property type="protein sequence ID" value="SPAL_0001264125.1"/>
    <property type="gene ID" value="SPAL_0001264125"/>
</dbReference>
<protein>
    <submittedName>
        <fullName evidence="2">TilS_C domain-containing protein</fullName>
    </submittedName>
</protein>
<reference evidence="2" key="1">
    <citation type="submission" date="2017-02" db="UniProtKB">
        <authorList>
            <consortium name="WormBaseParasite"/>
        </authorList>
    </citation>
    <scope>IDENTIFICATION</scope>
</reference>
<proteinExistence type="predicted"/>
<evidence type="ECO:0000313" key="1">
    <source>
        <dbReference type="Proteomes" id="UP000046392"/>
    </source>
</evidence>
<dbReference type="AlphaFoldDB" id="A0A0N5C3V6"/>
<name>A0A0N5C3V6_STREA</name>
<dbReference type="Proteomes" id="UP000046392">
    <property type="component" value="Unplaced"/>
</dbReference>
<evidence type="ECO:0000313" key="2">
    <source>
        <dbReference type="WBParaSite" id="SPAL_0001264125.1"/>
    </source>
</evidence>
<accession>A0A0N5C3V6</accession>
<sequence>MEFSKNDKIITLVYHSDTMIWKIKKALIPEIKNFKKLIKKKSRFDEKLLTRHSPLIVDPWDKILMANRFQGVISSTNIQYISLFH</sequence>
<organism evidence="1 2">
    <name type="scientific">Strongyloides papillosus</name>
    <name type="common">Intestinal threadworm</name>
    <dbReference type="NCBI Taxonomy" id="174720"/>
    <lineage>
        <taxon>Eukaryota</taxon>
        <taxon>Metazoa</taxon>
        <taxon>Ecdysozoa</taxon>
        <taxon>Nematoda</taxon>
        <taxon>Chromadorea</taxon>
        <taxon>Rhabditida</taxon>
        <taxon>Tylenchina</taxon>
        <taxon>Panagrolaimomorpha</taxon>
        <taxon>Strongyloidoidea</taxon>
        <taxon>Strongyloididae</taxon>
        <taxon>Strongyloides</taxon>
    </lineage>
</organism>